<feature type="domain" description="Amidohydrolase 3" evidence="1">
    <location>
        <begin position="420"/>
        <end position="540"/>
    </location>
</feature>
<dbReference type="Gene3D" id="3.20.20.140">
    <property type="entry name" value="Metal-dependent hydrolases"/>
    <property type="match status" value="2"/>
</dbReference>
<dbReference type="GO" id="GO:0005829">
    <property type="term" value="C:cytosol"/>
    <property type="evidence" value="ECO:0007669"/>
    <property type="project" value="TreeGrafter"/>
</dbReference>
<keyword evidence="2" id="KW-0378">Hydrolase</keyword>
<organism evidence="2 3">
    <name type="scientific">Pyxidicoccus fallax</name>
    <dbReference type="NCBI Taxonomy" id="394095"/>
    <lineage>
        <taxon>Bacteria</taxon>
        <taxon>Pseudomonadati</taxon>
        <taxon>Myxococcota</taxon>
        <taxon>Myxococcia</taxon>
        <taxon>Myxococcales</taxon>
        <taxon>Cystobacterineae</taxon>
        <taxon>Myxococcaceae</taxon>
        <taxon>Pyxidicoccus</taxon>
    </lineage>
</organism>
<name>A0A848LL74_9BACT</name>
<dbReference type="InterPro" id="IPR013108">
    <property type="entry name" value="Amidohydro_3"/>
</dbReference>
<reference evidence="2 3" key="1">
    <citation type="submission" date="2020-04" db="EMBL/GenBank/DDBJ databases">
        <title>Draft genome of Pyxidicoccus fallax type strain.</title>
        <authorList>
            <person name="Whitworth D.E."/>
        </authorList>
    </citation>
    <scope>NUCLEOTIDE SEQUENCE [LARGE SCALE GENOMIC DNA]</scope>
    <source>
        <strain evidence="2 3">DSM 14698</strain>
    </source>
</reference>
<dbReference type="Proteomes" id="UP000518300">
    <property type="component" value="Unassembled WGS sequence"/>
</dbReference>
<comment type="caution">
    <text evidence="2">The sequence shown here is derived from an EMBL/GenBank/DDBJ whole genome shotgun (WGS) entry which is preliminary data.</text>
</comment>
<proteinExistence type="predicted"/>
<dbReference type="SUPFAM" id="SSF51338">
    <property type="entry name" value="Composite domain of metallo-dependent hydrolases"/>
    <property type="match status" value="1"/>
</dbReference>
<dbReference type="GO" id="GO:0016812">
    <property type="term" value="F:hydrolase activity, acting on carbon-nitrogen (but not peptide) bonds, in cyclic amides"/>
    <property type="evidence" value="ECO:0007669"/>
    <property type="project" value="TreeGrafter"/>
</dbReference>
<gene>
    <name evidence="2" type="ORF">HG543_26880</name>
</gene>
<evidence type="ECO:0000313" key="3">
    <source>
        <dbReference type="Proteomes" id="UP000518300"/>
    </source>
</evidence>
<dbReference type="Gene3D" id="2.30.40.10">
    <property type="entry name" value="Urease, subunit C, domain 1"/>
    <property type="match status" value="1"/>
</dbReference>
<dbReference type="InterPro" id="IPR011059">
    <property type="entry name" value="Metal-dep_hydrolase_composite"/>
</dbReference>
<protein>
    <submittedName>
        <fullName evidence="2">Amidohydrolase family protein</fullName>
    </submittedName>
</protein>
<evidence type="ECO:0000259" key="1">
    <source>
        <dbReference type="Pfam" id="PF07969"/>
    </source>
</evidence>
<dbReference type="SUPFAM" id="SSF51556">
    <property type="entry name" value="Metallo-dependent hydrolases"/>
    <property type="match status" value="1"/>
</dbReference>
<accession>A0A848LL74</accession>
<dbReference type="PANTHER" id="PTHR11647:SF1">
    <property type="entry name" value="COLLAPSIN RESPONSE MEDIATOR PROTEIN"/>
    <property type="match status" value="1"/>
</dbReference>
<dbReference type="Pfam" id="PF07969">
    <property type="entry name" value="Amidohydro_3"/>
    <property type="match status" value="2"/>
</dbReference>
<dbReference type="InterPro" id="IPR032466">
    <property type="entry name" value="Metal_Hydrolase"/>
</dbReference>
<feature type="domain" description="Amidohydrolase 3" evidence="1">
    <location>
        <begin position="47"/>
        <end position="268"/>
    </location>
</feature>
<dbReference type="RefSeq" id="WP_169347727.1">
    <property type="nucleotide sequence ID" value="NZ_JABBJJ010000138.1"/>
</dbReference>
<evidence type="ECO:0000313" key="2">
    <source>
        <dbReference type="EMBL" id="NMO18459.1"/>
    </source>
</evidence>
<keyword evidence="3" id="KW-1185">Reference proteome</keyword>
<dbReference type="PANTHER" id="PTHR11647">
    <property type="entry name" value="HYDRANTOINASE/DIHYDROPYRIMIDINASE FAMILY MEMBER"/>
    <property type="match status" value="1"/>
</dbReference>
<dbReference type="EMBL" id="JABBJJ010000138">
    <property type="protein sequence ID" value="NMO18459.1"/>
    <property type="molecule type" value="Genomic_DNA"/>
</dbReference>
<dbReference type="AlphaFoldDB" id="A0A848LL74"/>
<dbReference type="InterPro" id="IPR050378">
    <property type="entry name" value="Metallo-dep_Hydrolases_sf"/>
</dbReference>
<sequence>MSLSLLFKNARIVDGTGNPAFTGDVGVAGDRIAYVGMGLKADAKAERIIDASGKVLAPGFIELHTHYDPQLCWDRTASPAAEHGVTTVVMGNCSLSLAPVTGEGRAKMTRMFNRIEDLRPELFAAAVPYCWEDFRQYLDFVRPGLGINAGAVVGHSTLRHYVMGEAAQQRPATDAELERMCAVLGDALAAGAFGLSLSYDHLHDENDHPVASSFADTRERVALARVISAHQRAYVQCNINLLDTETRLRQLDELGTLALESGVFCSVLGIMENPVTPGQWVAELEKVDALKLRGARMALETQVRPLDLAFSLNRSWLVAYYMPTWAAIMARSPSERAEGFADRALRQRLDEETRPFENLFRCIHVRKTGSRDNQAYVGRSLWDISRAEGGTMTDALLDISLREGLATVFDWRNAIHANVNIVGHMLNHPSVKVGGSDAGAHIAQFSGEGDSTFMLECYVREHGKLTLERAIHRMTGEMARDFNIRDRGIITEGRFADLVLFDPATVARGEEHLVDDVPGGGGRYVRRATGFESVVVNGRVFVERGRYTDARAGRIV</sequence>